<dbReference type="InterPro" id="IPR019786">
    <property type="entry name" value="Zinc_finger_PHD-type_CS"/>
</dbReference>
<dbReference type="SMART" id="SM00249">
    <property type="entry name" value="PHD"/>
    <property type="match status" value="1"/>
</dbReference>
<evidence type="ECO:0000256" key="2">
    <source>
        <dbReference type="ARBA" id="ARBA00022771"/>
    </source>
</evidence>
<dbReference type="InterPro" id="IPR057251">
    <property type="entry name" value="FP_C"/>
</dbReference>
<comment type="caution">
    <text evidence="5">The sequence shown here is derived from an EMBL/GenBank/DDBJ whole genome shotgun (WGS) entry which is preliminary data.</text>
</comment>
<keyword evidence="2" id="KW-0863">Zinc-finger</keyword>
<organism evidence="5 6">
    <name type="scientific">Danaus chrysippus</name>
    <name type="common">African queen</name>
    <dbReference type="NCBI Taxonomy" id="151541"/>
    <lineage>
        <taxon>Eukaryota</taxon>
        <taxon>Metazoa</taxon>
        <taxon>Ecdysozoa</taxon>
        <taxon>Arthropoda</taxon>
        <taxon>Hexapoda</taxon>
        <taxon>Insecta</taxon>
        <taxon>Pterygota</taxon>
        <taxon>Neoptera</taxon>
        <taxon>Endopterygota</taxon>
        <taxon>Lepidoptera</taxon>
        <taxon>Glossata</taxon>
        <taxon>Ditrysia</taxon>
        <taxon>Papilionoidea</taxon>
        <taxon>Nymphalidae</taxon>
        <taxon>Danainae</taxon>
        <taxon>Danaini</taxon>
        <taxon>Danaina</taxon>
        <taxon>Danaus</taxon>
        <taxon>Anosia</taxon>
    </lineage>
</organism>
<accession>A0A8J2R387</accession>
<dbReference type="Proteomes" id="UP000789524">
    <property type="component" value="Unassembled WGS sequence"/>
</dbReference>
<dbReference type="Pfam" id="PF25298">
    <property type="entry name" value="Baculo_FP_2nd"/>
    <property type="match status" value="1"/>
</dbReference>
<keyword evidence="3" id="KW-0862">Zinc</keyword>
<sequence>MANKCGNCGKFLAVADTVKCIRCCFLFHRACAVNKSPDSKAPKWICKGCKPKPCSPAPVSALSSMHIISSGNQDVDSPMLLTGQEEAEVASSLLEQIKLLRIELVAVTHEVSSFRQELLSLKNTMSEVGKRVDNVEMRLAQLEETTTSPNSGLLREMAQLKSELNDRDQACLTNDVEITGITERAGESLPHILDLVSNKIGVQLDERDVVYVERSGPRPAYAENSERPRPRPIVVRLARRAIRDQLLRAARVRRGADSSGFEIDKEPRRFYINERLTKPNRLLFHKAREDGRKNGWRYIWTREGRIYARRNKETSAHRIRSQDDLMTVFGQTSV</sequence>
<keyword evidence="1" id="KW-0479">Metal-binding</keyword>
<evidence type="ECO:0000259" key="4">
    <source>
        <dbReference type="SMART" id="SM00249"/>
    </source>
</evidence>
<dbReference type="OrthoDB" id="7490514at2759"/>
<evidence type="ECO:0000256" key="1">
    <source>
        <dbReference type="ARBA" id="ARBA00022723"/>
    </source>
</evidence>
<feature type="domain" description="Zinc finger PHD-type" evidence="4">
    <location>
        <begin position="4"/>
        <end position="50"/>
    </location>
</feature>
<dbReference type="GO" id="GO:0008270">
    <property type="term" value="F:zinc ion binding"/>
    <property type="evidence" value="ECO:0007669"/>
    <property type="project" value="UniProtKB-KW"/>
</dbReference>
<name>A0A8J2R387_9NEOP</name>
<dbReference type="AlphaFoldDB" id="A0A8J2R387"/>
<protein>
    <submittedName>
        <fullName evidence="5">(African queen) hypothetical protein</fullName>
    </submittedName>
</protein>
<evidence type="ECO:0000256" key="3">
    <source>
        <dbReference type="ARBA" id="ARBA00022833"/>
    </source>
</evidence>
<dbReference type="EMBL" id="CAKASE010000081">
    <property type="protein sequence ID" value="CAG9583192.1"/>
    <property type="molecule type" value="Genomic_DNA"/>
</dbReference>
<evidence type="ECO:0000313" key="6">
    <source>
        <dbReference type="Proteomes" id="UP000789524"/>
    </source>
</evidence>
<dbReference type="Gene3D" id="3.30.70.1820">
    <property type="entry name" value="L1 transposable element, RRM domain"/>
    <property type="match status" value="1"/>
</dbReference>
<dbReference type="CDD" id="cd15489">
    <property type="entry name" value="PHD_SF"/>
    <property type="match status" value="1"/>
</dbReference>
<reference evidence="5" key="1">
    <citation type="submission" date="2021-09" db="EMBL/GenBank/DDBJ databases">
        <authorList>
            <person name="Martin H S."/>
        </authorList>
    </citation>
    <scope>NUCLEOTIDE SEQUENCE</scope>
</reference>
<dbReference type="PROSITE" id="PS01359">
    <property type="entry name" value="ZF_PHD_1"/>
    <property type="match status" value="1"/>
</dbReference>
<proteinExistence type="predicted"/>
<evidence type="ECO:0000313" key="5">
    <source>
        <dbReference type="EMBL" id="CAG9583192.1"/>
    </source>
</evidence>
<gene>
    <name evidence="5" type="ORF">DCHRY22_LOCUS14637</name>
</gene>
<keyword evidence="6" id="KW-1185">Reference proteome</keyword>
<dbReference type="InterPro" id="IPR001965">
    <property type="entry name" value="Znf_PHD"/>
</dbReference>